<protein>
    <submittedName>
        <fullName evidence="3">Uncharacterized protein</fullName>
    </submittedName>
</protein>
<feature type="compositionally biased region" description="Low complexity" evidence="1">
    <location>
        <begin position="70"/>
        <end position="91"/>
    </location>
</feature>
<gene>
    <name evidence="3" type="ORF">H0264_28855</name>
</gene>
<reference evidence="3 4" key="1">
    <citation type="submission" date="2020-07" db="EMBL/GenBank/DDBJ databases">
        <authorList>
            <person name="Zhuang K."/>
            <person name="Ran Y."/>
        </authorList>
    </citation>
    <scope>NUCLEOTIDE SEQUENCE [LARGE SCALE GENOMIC DNA]</scope>
    <source>
        <strain evidence="3 4">WCH-YHL-001</strain>
    </source>
</reference>
<dbReference type="Proteomes" id="UP000515512">
    <property type="component" value="Chromosome"/>
</dbReference>
<dbReference type="EMBL" id="CP059399">
    <property type="protein sequence ID" value="QLY29260.1"/>
    <property type="molecule type" value="Genomic_DNA"/>
</dbReference>
<proteinExistence type="predicted"/>
<evidence type="ECO:0000256" key="1">
    <source>
        <dbReference type="SAM" id="MobiDB-lite"/>
    </source>
</evidence>
<evidence type="ECO:0000313" key="3">
    <source>
        <dbReference type="EMBL" id="QLY29260.1"/>
    </source>
</evidence>
<dbReference type="AlphaFoldDB" id="A0A7D6ZGD3"/>
<feature type="chain" id="PRO_5028034784" evidence="2">
    <location>
        <begin position="27"/>
        <end position="323"/>
    </location>
</feature>
<keyword evidence="2" id="KW-0732">Signal</keyword>
<keyword evidence="4" id="KW-1185">Reference proteome</keyword>
<feature type="region of interest" description="Disordered" evidence="1">
    <location>
        <begin position="34"/>
        <end position="116"/>
    </location>
</feature>
<dbReference type="KEGG" id="nhu:H0264_28855"/>
<sequence>MTMTRTLTTLAVLPVLAAAGQGIAVAAPGQPGLAVPGDGQPGLSQEPAPPAAPSLADYIPDPPTPPARPRPNQQNSPNTDTLVQPPQTTEPEPGEEPQPVPEAAPADPNTLRAGNTTVAVPDWIDTKTRDKAQAYLNYAEWQIAAGYDALGFPREESDRRAASTLAGGIVGALTGVELVGIPAVAIGCLGGSVVGGLAGAAIGATAAGVEMPFGAALGIPLGCLAGGAVGMVPGIALGGMAGTLIGGAVAGALGSGVDVTQPDTPPPLLEVSTAHELTPADSNPVGQPIADALAVVGAQVDTAVTSLREALATMPPLIPRVPS</sequence>
<evidence type="ECO:0000256" key="2">
    <source>
        <dbReference type="SAM" id="SignalP"/>
    </source>
</evidence>
<organism evidence="3 4">
    <name type="scientific">Nocardia huaxiensis</name>
    <dbReference type="NCBI Taxonomy" id="2755382"/>
    <lineage>
        <taxon>Bacteria</taxon>
        <taxon>Bacillati</taxon>
        <taxon>Actinomycetota</taxon>
        <taxon>Actinomycetes</taxon>
        <taxon>Mycobacteriales</taxon>
        <taxon>Nocardiaceae</taxon>
        <taxon>Nocardia</taxon>
    </lineage>
</organism>
<feature type="signal peptide" evidence="2">
    <location>
        <begin position="1"/>
        <end position="26"/>
    </location>
</feature>
<accession>A0A7D6ZGD3</accession>
<name>A0A7D6ZGD3_9NOCA</name>
<evidence type="ECO:0000313" key="4">
    <source>
        <dbReference type="Proteomes" id="UP000515512"/>
    </source>
</evidence>
<feature type="compositionally biased region" description="Pro residues" evidence="1">
    <location>
        <begin position="60"/>
        <end position="69"/>
    </location>
</feature>
<dbReference type="RefSeq" id="WP_181580465.1">
    <property type="nucleotide sequence ID" value="NZ_CP059399.1"/>
</dbReference>